<dbReference type="EMBL" id="JBBMQU010000025">
    <property type="protein sequence ID" value="MEM5551834.1"/>
    <property type="molecule type" value="Genomic_DNA"/>
</dbReference>
<dbReference type="Proteomes" id="UP001388366">
    <property type="component" value="Unassembled WGS sequence"/>
</dbReference>
<comment type="caution">
    <text evidence="1">The sequence shown here is derived from an EMBL/GenBank/DDBJ whole genome shotgun (WGS) entry which is preliminary data.</text>
</comment>
<proteinExistence type="predicted"/>
<name>A0ABU9U459_9GAMM</name>
<evidence type="ECO:0000313" key="2">
    <source>
        <dbReference type="Proteomes" id="UP001388366"/>
    </source>
</evidence>
<organism evidence="1 2">
    <name type="scientific">Pseudoalteromonas neustonica</name>
    <dbReference type="NCBI Taxonomy" id="1840331"/>
    <lineage>
        <taxon>Bacteria</taxon>
        <taxon>Pseudomonadati</taxon>
        <taxon>Pseudomonadota</taxon>
        <taxon>Gammaproteobacteria</taxon>
        <taxon>Alteromonadales</taxon>
        <taxon>Pseudoalteromonadaceae</taxon>
        <taxon>Pseudoalteromonas</taxon>
    </lineage>
</organism>
<keyword evidence="2" id="KW-1185">Reference proteome</keyword>
<accession>A0ABU9U459</accession>
<reference evidence="1 2" key="1">
    <citation type="submission" date="2024-03" db="EMBL/GenBank/DDBJ databases">
        <title>Community enrichment and isolation of bacterial strains for fucoidan degradation.</title>
        <authorList>
            <person name="Sichert A."/>
        </authorList>
    </citation>
    <scope>NUCLEOTIDE SEQUENCE [LARGE SCALE GENOMIC DNA]</scope>
    <source>
        <strain evidence="1 2">AS81</strain>
    </source>
</reference>
<gene>
    <name evidence="1" type="ORF">WNY63_13950</name>
</gene>
<evidence type="ECO:0000313" key="1">
    <source>
        <dbReference type="EMBL" id="MEM5551834.1"/>
    </source>
</evidence>
<sequence>MNLTKDINSNIDVVLIFVDILQSGFSTLGFGENITLSLAKLALNLLLYLALSSIDG</sequence>
<protein>
    <submittedName>
        <fullName evidence="1">Uncharacterized protein</fullName>
    </submittedName>
</protein>
<dbReference type="RefSeq" id="WP_170173514.1">
    <property type="nucleotide sequence ID" value="NZ_JBBMQU010000025.1"/>
</dbReference>